<dbReference type="Pfam" id="PF14541">
    <property type="entry name" value="TAXi_C"/>
    <property type="match status" value="1"/>
</dbReference>
<evidence type="ECO:0000313" key="3">
    <source>
        <dbReference type="EMBL" id="KAJ9182052.1"/>
    </source>
</evidence>
<dbReference type="Proteomes" id="UP001174677">
    <property type="component" value="Chromosome 4"/>
</dbReference>
<evidence type="ECO:0000256" key="1">
    <source>
        <dbReference type="ARBA" id="ARBA00007447"/>
    </source>
</evidence>
<protein>
    <recommendedName>
        <fullName evidence="2">Peptidase A1 domain-containing protein</fullName>
    </recommendedName>
</protein>
<comment type="similarity">
    <text evidence="1">Belongs to the peptidase A1 family.</text>
</comment>
<dbReference type="InterPro" id="IPR032861">
    <property type="entry name" value="TAXi_N"/>
</dbReference>
<dbReference type="PANTHER" id="PTHR47965">
    <property type="entry name" value="ASPARTYL PROTEASE-RELATED"/>
    <property type="match status" value="1"/>
</dbReference>
<proteinExistence type="inferred from homology"/>
<gene>
    <name evidence="3" type="ORF">P3X46_006085</name>
</gene>
<dbReference type="PANTHER" id="PTHR47965:SF46">
    <property type="entry name" value="BASIC 7S GLOBULIN-LIKE"/>
    <property type="match status" value="1"/>
</dbReference>
<accession>A0ABQ9MRK2</accession>
<dbReference type="Gene3D" id="2.40.70.10">
    <property type="entry name" value="Acid Proteases"/>
    <property type="match status" value="2"/>
</dbReference>
<dbReference type="InterPro" id="IPR021109">
    <property type="entry name" value="Peptidase_aspartic_dom_sf"/>
</dbReference>
<dbReference type="InterPro" id="IPR033121">
    <property type="entry name" value="PEPTIDASE_A1"/>
</dbReference>
<evidence type="ECO:0000313" key="4">
    <source>
        <dbReference type="Proteomes" id="UP001174677"/>
    </source>
</evidence>
<evidence type="ECO:0000259" key="2">
    <source>
        <dbReference type="PROSITE" id="PS51767"/>
    </source>
</evidence>
<dbReference type="PROSITE" id="PS51767">
    <property type="entry name" value="PEPTIDASE_A1"/>
    <property type="match status" value="1"/>
</dbReference>
<dbReference type="SUPFAM" id="SSF50630">
    <property type="entry name" value="Acid proteases"/>
    <property type="match status" value="1"/>
</dbReference>
<organism evidence="3 4">
    <name type="scientific">Hevea brasiliensis</name>
    <name type="common">Para rubber tree</name>
    <name type="synonym">Siphonia brasiliensis</name>
    <dbReference type="NCBI Taxonomy" id="3981"/>
    <lineage>
        <taxon>Eukaryota</taxon>
        <taxon>Viridiplantae</taxon>
        <taxon>Streptophyta</taxon>
        <taxon>Embryophyta</taxon>
        <taxon>Tracheophyta</taxon>
        <taxon>Spermatophyta</taxon>
        <taxon>Magnoliopsida</taxon>
        <taxon>eudicotyledons</taxon>
        <taxon>Gunneridae</taxon>
        <taxon>Pentapetalae</taxon>
        <taxon>rosids</taxon>
        <taxon>fabids</taxon>
        <taxon>Malpighiales</taxon>
        <taxon>Euphorbiaceae</taxon>
        <taxon>Crotonoideae</taxon>
        <taxon>Micrandreae</taxon>
        <taxon>Hevea</taxon>
    </lineage>
</organism>
<feature type="domain" description="Peptidase A1" evidence="2">
    <location>
        <begin position="70"/>
        <end position="423"/>
    </location>
</feature>
<name>A0ABQ9MRK2_HEVBR</name>
<dbReference type="InterPro" id="IPR032799">
    <property type="entry name" value="TAXi_C"/>
</dbReference>
<sequence length="447" mass="48482">MHDAKLCLPLRQTLCLPLFPLTSSPSMASVKFFLLSCSFFYFLYQVHAQTSFLPDSVLLPVTKDISTFQYITQIDYGTSQLPTKLVVDLGSPFLLVDCVSGHVSFKRIIPSCSIQCSMAKAFHLGNNSCFSGTSRPGNHPSTCDIFTENGITRVISRGELAEDIVAVQAVEDGKIIKVDHFLFVCGPTFLLNGLARGAQGVLGLGRSPVSLPSQLAAAFDFHKKFATCLSSSNGFILFRNMGSDSIFSSEISRSLTYTPLVSNPGGNPQEYFINVRSIKINGKRLALGQEGIKGTKISTTVPYTTLESSIYGTFVKAYIKAANGMNMTRVAPLAPFGLCFSSKGIGVTELGAKVPAIELVLQSEMVKWRIHGRNSMVVVSEEMMCLGLLDGGLDSKTSIVIGGFQLEDTFLDFDLATLMLGFSLPLRMRQTSCSDLLLESATLKDSL</sequence>
<dbReference type="EMBL" id="JARPOI010000004">
    <property type="protein sequence ID" value="KAJ9182052.1"/>
    <property type="molecule type" value="Genomic_DNA"/>
</dbReference>
<comment type="caution">
    <text evidence="3">The sequence shown here is derived from an EMBL/GenBank/DDBJ whole genome shotgun (WGS) entry which is preliminary data.</text>
</comment>
<dbReference type="Pfam" id="PF14543">
    <property type="entry name" value="TAXi_N"/>
    <property type="match status" value="1"/>
</dbReference>
<reference evidence="3" key="1">
    <citation type="journal article" date="2023" name="Plant Biotechnol. J.">
        <title>Chromosome-level wild Hevea brasiliensis genome provides new tools for genomic-assisted breeding and valuable loci to elevate rubber yield.</title>
        <authorList>
            <person name="Cheng H."/>
            <person name="Song X."/>
            <person name="Hu Y."/>
            <person name="Wu T."/>
            <person name="Yang Q."/>
            <person name="An Z."/>
            <person name="Feng S."/>
            <person name="Deng Z."/>
            <person name="Wu W."/>
            <person name="Zeng X."/>
            <person name="Tu M."/>
            <person name="Wang X."/>
            <person name="Huang H."/>
        </authorList>
    </citation>
    <scope>NUCLEOTIDE SEQUENCE</scope>
    <source>
        <strain evidence="3">MT/VB/25A 57/8</strain>
    </source>
</reference>
<dbReference type="InterPro" id="IPR001461">
    <property type="entry name" value="Aspartic_peptidase_A1"/>
</dbReference>
<keyword evidence="4" id="KW-1185">Reference proteome</keyword>